<evidence type="ECO:0000313" key="3">
    <source>
        <dbReference type="EMBL" id="KAK5971138.1"/>
    </source>
</evidence>
<dbReference type="Proteomes" id="UP001331761">
    <property type="component" value="Unassembled WGS sequence"/>
</dbReference>
<accession>A0AAN8IAQ1</accession>
<protein>
    <recommendedName>
        <fullName evidence="5">CC domain-containing protein</fullName>
    </recommendedName>
</protein>
<evidence type="ECO:0000256" key="1">
    <source>
        <dbReference type="SAM" id="SignalP"/>
    </source>
</evidence>
<comment type="caution">
    <text evidence="2">The sequence shown here is derived from an EMBL/GenBank/DDBJ whole genome shotgun (WGS) entry which is preliminary data.</text>
</comment>
<gene>
    <name evidence="2" type="ORF">GCK32_017916</name>
    <name evidence="3" type="ORF">GCK32_019102</name>
</gene>
<evidence type="ECO:0000313" key="4">
    <source>
        <dbReference type="Proteomes" id="UP001331761"/>
    </source>
</evidence>
<dbReference type="EMBL" id="WIXE01018186">
    <property type="protein sequence ID" value="KAK5971138.1"/>
    <property type="molecule type" value="Genomic_DNA"/>
</dbReference>
<evidence type="ECO:0000313" key="2">
    <source>
        <dbReference type="EMBL" id="KAK5967274.1"/>
    </source>
</evidence>
<proteinExistence type="predicted"/>
<evidence type="ECO:0008006" key="5">
    <source>
        <dbReference type="Google" id="ProtNLM"/>
    </source>
</evidence>
<keyword evidence="4" id="KW-1185">Reference proteome</keyword>
<reference evidence="2 4" key="1">
    <citation type="submission" date="2019-10" db="EMBL/GenBank/DDBJ databases">
        <title>Assembly and Annotation for the nematode Trichostrongylus colubriformis.</title>
        <authorList>
            <person name="Martin J."/>
        </authorList>
    </citation>
    <scope>NUCLEOTIDE SEQUENCE [LARGE SCALE GENOMIC DNA]</scope>
    <source>
        <strain evidence="2">G859</strain>
        <tissue evidence="2">Whole worm</tissue>
    </source>
</reference>
<feature type="chain" id="PRO_5044710899" description="CC domain-containing protein" evidence="1">
    <location>
        <begin position="19"/>
        <end position="116"/>
    </location>
</feature>
<feature type="signal peptide" evidence="1">
    <location>
        <begin position="1"/>
        <end position="18"/>
    </location>
</feature>
<dbReference type="EMBL" id="WIXE01022676">
    <property type="protein sequence ID" value="KAK5967274.1"/>
    <property type="molecule type" value="Genomic_DNA"/>
</dbReference>
<keyword evidence="1" id="KW-0732">Signal</keyword>
<organism evidence="2 4">
    <name type="scientific">Trichostrongylus colubriformis</name>
    <name type="common">Black scour worm</name>
    <dbReference type="NCBI Taxonomy" id="6319"/>
    <lineage>
        <taxon>Eukaryota</taxon>
        <taxon>Metazoa</taxon>
        <taxon>Ecdysozoa</taxon>
        <taxon>Nematoda</taxon>
        <taxon>Chromadorea</taxon>
        <taxon>Rhabditida</taxon>
        <taxon>Rhabditina</taxon>
        <taxon>Rhabditomorpha</taxon>
        <taxon>Strongyloidea</taxon>
        <taxon>Trichostrongylidae</taxon>
        <taxon>Trichostrongylus</taxon>
    </lineage>
</organism>
<dbReference type="AlphaFoldDB" id="A0AAN8IAQ1"/>
<name>A0AAN8IAQ1_TRICO</name>
<sequence length="116" mass="12893">MRPIQFILFAIVFCISTAKNLKQGSPKAVGPCILNKCPRGFQCDESECVPDANQIEELGPCVNNLCPKTYQCNDNVCIRPIPRRREGADPIGPCVNDKCPDGHMCEADDYKCYPIE</sequence>